<sequence>MNTISDKKLLCWSQKYNLENLIVAGYQGGYPIIQFKRRDDMPVVNMSKREINSIIRKAETYGGIELGVVYNLRKTAFILVNDDTIVICGHEYVLDRILEKIF</sequence>
<evidence type="ECO:0000313" key="2">
    <source>
        <dbReference type="Proteomes" id="UP000597877"/>
    </source>
</evidence>
<dbReference type="RefSeq" id="WP_021952975.1">
    <property type="nucleotide sequence ID" value="NZ_JACOOZ010000003.1"/>
</dbReference>
<reference evidence="1 2" key="1">
    <citation type="submission" date="2020-08" db="EMBL/GenBank/DDBJ databases">
        <title>Genome public.</title>
        <authorList>
            <person name="Liu C."/>
            <person name="Sun Q."/>
        </authorList>
    </citation>
    <scope>NUCLEOTIDE SEQUENCE [LARGE SCALE GENOMIC DNA]</scope>
    <source>
        <strain evidence="1 2">BX4</strain>
    </source>
</reference>
<comment type="caution">
    <text evidence="1">The sequence shown here is derived from an EMBL/GenBank/DDBJ whole genome shotgun (WGS) entry which is preliminary data.</text>
</comment>
<evidence type="ECO:0000313" key="1">
    <source>
        <dbReference type="EMBL" id="MBC5667249.1"/>
    </source>
</evidence>
<keyword evidence="2" id="KW-1185">Reference proteome</keyword>
<name>A0ABR7F2P7_9FIRM</name>
<gene>
    <name evidence="1" type="ORF">H8S00_04525</name>
</gene>
<proteinExistence type="predicted"/>
<organism evidence="1 2">
    <name type="scientific">Eubacterium segne</name>
    <dbReference type="NCBI Taxonomy" id="2763045"/>
    <lineage>
        <taxon>Bacteria</taxon>
        <taxon>Bacillati</taxon>
        <taxon>Bacillota</taxon>
        <taxon>Clostridia</taxon>
        <taxon>Eubacteriales</taxon>
        <taxon>Eubacteriaceae</taxon>
        <taxon>Eubacterium</taxon>
    </lineage>
</organism>
<dbReference type="Proteomes" id="UP000597877">
    <property type="component" value="Unassembled WGS sequence"/>
</dbReference>
<accession>A0ABR7F2P7</accession>
<protein>
    <submittedName>
        <fullName evidence="1">Uncharacterized protein</fullName>
    </submittedName>
</protein>
<dbReference type="EMBL" id="JACOOZ010000003">
    <property type="protein sequence ID" value="MBC5667249.1"/>
    <property type="molecule type" value="Genomic_DNA"/>
</dbReference>